<evidence type="ECO:0000256" key="3">
    <source>
        <dbReference type="ARBA" id="ARBA00023172"/>
    </source>
</evidence>
<dbReference type="InterPro" id="IPR011010">
    <property type="entry name" value="DNA_brk_join_enz"/>
</dbReference>
<dbReference type="InterPro" id="IPR013762">
    <property type="entry name" value="Integrase-like_cat_sf"/>
</dbReference>
<dbReference type="AlphaFoldDB" id="A0A7G6X9E7"/>
<name>A0A7G6X9E7_9ACTN</name>
<evidence type="ECO:0000256" key="1">
    <source>
        <dbReference type="ARBA" id="ARBA00008857"/>
    </source>
</evidence>
<evidence type="ECO:0000313" key="5">
    <source>
        <dbReference type="EMBL" id="QNE22862.1"/>
    </source>
</evidence>
<keyword evidence="2" id="KW-0238">DNA-binding</keyword>
<gene>
    <name evidence="5" type="ORF">F1D05_10255</name>
</gene>
<dbReference type="Proteomes" id="UP000515563">
    <property type="component" value="Chromosome"/>
</dbReference>
<comment type="similarity">
    <text evidence="1">Belongs to the 'phage' integrase family.</text>
</comment>
<dbReference type="Gene3D" id="1.10.443.10">
    <property type="entry name" value="Intergrase catalytic core"/>
    <property type="match status" value="1"/>
</dbReference>
<dbReference type="PANTHER" id="PTHR30349">
    <property type="entry name" value="PHAGE INTEGRASE-RELATED"/>
    <property type="match status" value="1"/>
</dbReference>
<dbReference type="InterPro" id="IPR050090">
    <property type="entry name" value="Tyrosine_recombinase_XerCD"/>
</dbReference>
<evidence type="ECO:0000256" key="2">
    <source>
        <dbReference type="ARBA" id="ARBA00023125"/>
    </source>
</evidence>
<dbReference type="SUPFAM" id="SSF56349">
    <property type="entry name" value="DNA breaking-rejoining enzymes"/>
    <property type="match status" value="1"/>
</dbReference>
<dbReference type="GO" id="GO:0003677">
    <property type="term" value="F:DNA binding"/>
    <property type="evidence" value="ECO:0007669"/>
    <property type="project" value="UniProtKB-KW"/>
</dbReference>
<evidence type="ECO:0000313" key="6">
    <source>
        <dbReference type="Proteomes" id="UP000515563"/>
    </source>
</evidence>
<keyword evidence="6" id="KW-1185">Reference proteome</keyword>
<dbReference type="GO" id="GO:0006310">
    <property type="term" value="P:DNA recombination"/>
    <property type="evidence" value="ECO:0007669"/>
    <property type="project" value="UniProtKB-KW"/>
</dbReference>
<dbReference type="InterPro" id="IPR010998">
    <property type="entry name" value="Integrase_recombinase_N"/>
</dbReference>
<dbReference type="KEGG" id="kqi:F1D05_10255"/>
<organism evidence="5 6">
    <name type="scientific">Kribbella qitaiheensis</name>
    <dbReference type="NCBI Taxonomy" id="1544730"/>
    <lineage>
        <taxon>Bacteria</taxon>
        <taxon>Bacillati</taxon>
        <taxon>Actinomycetota</taxon>
        <taxon>Actinomycetes</taxon>
        <taxon>Propionibacteriales</taxon>
        <taxon>Kribbellaceae</taxon>
        <taxon>Kribbella</taxon>
    </lineage>
</organism>
<dbReference type="InterPro" id="IPR002104">
    <property type="entry name" value="Integrase_catalytic"/>
</dbReference>
<feature type="domain" description="Tyr recombinase" evidence="4">
    <location>
        <begin position="218"/>
        <end position="415"/>
    </location>
</feature>
<dbReference type="Pfam" id="PF00589">
    <property type="entry name" value="Phage_integrase"/>
    <property type="match status" value="1"/>
</dbReference>
<dbReference type="CDD" id="cd00397">
    <property type="entry name" value="DNA_BRE_C"/>
    <property type="match status" value="1"/>
</dbReference>
<reference evidence="6" key="1">
    <citation type="submission" date="2019-09" db="EMBL/GenBank/DDBJ databases">
        <title>Antimicrobial potential of Antarctic Bacteria.</title>
        <authorList>
            <person name="Benaud N."/>
            <person name="Edwards R.J."/>
            <person name="Ferrari B.C."/>
        </authorList>
    </citation>
    <scope>NUCLEOTIDE SEQUENCE [LARGE SCALE GENOMIC DNA]</scope>
    <source>
        <strain evidence="6">SPB151</strain>
    </source>
</reference>
<accession>A0A7G6X9E7</accession>
<dbReference type="PANTHER" id="PTHR30349:SF41">
    <property type="entry name" value="INTEGRASE_RECOMBINASE PROTEIN MJ0367-RELATED"/>
    <property type="match status" value="1"/>
</dbReference>
<evidence type="ECO:0000259" key="4">
    <source>
        <dbReference type="PROSITE" id="PS51898"/>
    </source>
</evidence>
<protein>
    <submittedName>
        <fullName evidence="5">Tyrosine-type recombinase/integrase</fullName>
    </submittedName>
</protein>
<proteinExistence type="inferred from homology"/>
<keyword evidence="3" id="KW-0233">DNA recombination</keyword>
<dbReference type="PROSITE" id="PS51898">
    <property type="entry name" value="TYR_RECOMBINASE"/>
    <property type="match status" value="1"/>
</dbReference>
<dbReference type="GO" id="GO:0015074">
    <property type="term" value="P:DNA integration"/>
    <property type="evidence" value="ECO:0007669"/>
    <property type="project" value="InterPro"/>
</dbReference>
<reference evidence="5 6" key="2">
    <citation type="journal article" date="2020" name="Microbiol. Resour. Announc.">
        <title>Antarctic desert soil bacteria exhibit high novel natural product potential, evaluated through long-read genome sequencing and comparative genomics.</title>
        <authorList>
            <person name="Benaud N."/>
            <person name="Edwards R.J."/>
            <person name="Amos T.G."/>
            <person name="D'Agostino P.M."/>
            <person name="Gutierrez-Chavez C."/>
            <person name="Montgomery K."/>
            <person name="Nicetic I."/>
            <person name="Ferrari B.C."/>
        </authorList>
    </citation>
    <scope>NUCLEOTIDE SEQUENCE [LARGE SCALE GENOMIC DNA]</scope>
    <source>
        <strain evidence="5 6">SPB151</strain>
    </source>
</reference>
<sequence length="549" mass="62285">MRNGDPDVTGITIDDLQLLADEIKAFATRPDAAELRWTVAVKGENPTAVLQGFIQHCLNRLHVLHVVLFNDGRISAPPELGIRRRKTWKDELTPPDTPPRIKYVVERWLRLQLSTGSTAETTVGQVRDDIRRLIVWLTEAYPAVESLDQLTREHMEEFLEWLAALINPRTKAPYAIQTRRGTVSSLVVFFRETGRLGWSDVPGRPLLGPADLPRTVQSLPRFIPRDQLDTVMEIAEALECPFQRAAMLTIRWTGARRSEVRRLEVDCLDAYPDGYPRLRLPVGKGRTERTVPLHPHAAEALRPIIDMARAANYAPRLDPTCQRLVQRIFVNLGKPISAEYLFMTPLKMACEKLGLLDAEGRPLINPHRFRHTVGTQLAEGGAQLQTIMSILGHRSASMSMVYSRMTDPVVKEQYEQVLATTGRIAGPAVDLLLKDGLDEEAVHWLKTNFFKTELELGHCLRLPQEGPCECDLYLRCGKFFTTSEYAPRLRQRLATEQQLIQDATERGWPREIERHAAISRRLRELLTELGQPEDGEHAPCIRPDNGDRQ</sequence>
<dbReference type="Gene3D" id="1.10.150.130">
    <property type="match status" value="1"/>
</dbReference>
<dbReference type="EMBL" id="CP043661">
    <property type="protein sequence ID" value="QNE22862.1"/>
    <property type="molecule type" value="Genomic_DNA"/>
</dbReference>